<keyword evidence="5" id="KW-0406">Ion transport</keyword>
<proteinExistence type="inferred from homology"/>
<dbReference type="GO" id="GO:0005375">
    <property type="term" value="F:copper ion transmembrane transporter activity"/>
    <property type="evidence" value="ECO:0007669"/>
    <property type="project" value="UniProtKB-UniRule"/>
</dbReference>
<gene>
    <name evidence="6" type="ORF">PV10_05276</name>
</gene>
<keyword evidence="3 5" id="KW-1133">Transmembrane helix</keyword>
<dbReference type="RefSeq" id="XP_016225702.1">
    <property type="nucleotide sequence ID" value="XM_016369914.1"/>
</dbReference>
<dbReference type="OrthoDB" id="4118884at2759"/>
<evidence type="ECO:0000256" key="3">
    <source>
        <dbReference type="ARBA" id="ARBA00022989"/>
    </source>
</evidence>
<dbReference type="PANTHER" id="PTHR12483:SF27">
    <property type="entry name" value="COPPER TRANSPORT PROTEIN CTR1"/>
    <property type="match status" value="1"/>
</dbReference>
<comment type="similarity">
    <text evidence="5">Belongs to the copper transporter (Ctr) (TC 1.A.56) family. SLC31A subfamily.</text>
</comment>
<dbReference type="HOGENOM" id="CLU_1315363_0_0_1"/>
<dbReference type="Proteomes" id="UP000054302">
    <property type="component" value="Unassembled WGS sequence"/>
</dbReference>
<evidence type="ECO:0000256" key="2">
    <source>
        <dbReference type="ARBA" id="ARBA00022692"/>
    </source>
</evidence>
<keyword evidence="5" id="KW-0813">Transport</keyword>
<organism evidence="6 7">
    <name type="scientific">Exophiala mesophila</name>
    <name type="common">Black yeast-like fungus</name>
    <dbReference type="NCBI Taxonomy" id="212818"/>
    <lineage>
        <taxon>Eukaryota</taxon>
        <taxon>Fungi</taxon>
        <taxon>Dikarya</taxon>
        <taxon>Ascomycota</taxon>
        <taxon>Pezizomycotina</taxon>
        <taxon>Eurotiomycetes</taxon>
        <taxon>Chaetothyriomycetidae</taxon>
        <taxon>Chaetothyriales</taxon>
        <taxon>Herpotrichiellaceae</taxon>
        <taxon>Exophiala</taxon>
    </lineage>
</organism>
<evidence type="ECO:0000256" key="4">
    <source>
        <dbReference type="ARBA" id="ARBA00023136"/>
    </source>
</evidence>
<comment type="subcellular location">
    <subcellularLocation>
        <location evidence="1 5">Membrane</location>
        <topology evidence="1 5">Multi-pass membrane protein</topology>
    </subcellularLocation>
</comment>
<evidence type="ECO:0000256" key="5">
    <source>
        <dbReference type="RuleBase" id="RU367022"/>
    </source>
</evidence>
<dbReference type="Pfam" id="PF04145">
    <property type="entry name" value="Ctr"/>
    <property type="match status" value="1"/>
</dbReference>
<sequence length="195" mass="20878">MEGMSMAMISTSGTATPTATVLATAAGLTSTIPEALQSDIMPPTDMQMQGMSSFIHFGLGDPFFARLLTPTHASGYVAVMLFLMMLSFGQRLLMVVETKAAQNLHHARPADDEGQVSKSGSWVEIAEDVQPSGRFMSRFIVRALLKSGLKVLDAALGFLVMLAVMTLNAGYMIALLVGIFLGEFLSSWAHRNGTS</sequence>
<dbReference type="InterPro" id="IPR007274">
    <property type="entry name" value="Cop_transporter"/>
</dbReference>
<evidence type="ECO:0000256" key="1">
    <source>
        <dbReference type="ARBA" id="ARBA00004141"/>
    </source>
</evidence>
<dbReference type="EMBL" id="KN847522">
    <property type="protein sequence ID" value="KIV94128.1"/>
    <property type="molecule type" value="Genomic_DNA"/>
</dbReference>
<reference evidence="6 7" key="1">
    <citation type="submission" date="2015-01" db="EMBL/GenBank/DDBJ databases">
        <title>The Genome Sequence of Exophiala mesophila CBS40295.</title>
        <authorList>
            <consortium name="The Broad Institute Genomics Platform"/>
            <person name="Cuomo C."/>
            <person name="de Hoog S."/>
            <person name="Gorbushina A."/>
            <person name="Stielow B."/>
            <person name="Teixiera M."/>
            <person name="Abouelleil A."/>
            <person name="Chapman S.B."/>
            <person name="Priest M."/>
            <person name="Young S.K."/>
            <person name="Wortman J."/>
            <person name="Nusbaum C."/>
            <person name="Birren B."/>
        </authorList>
    </citation>
    <scope>NUCLEOTIDE SEQUENCE [LARGE SCALE GENOMIC DNA]</scope>
    <source>
        <strain evidence="6 7">CBS 40295</strain>
    </source>
</reference>
<dbReference type="GO" id="GO:0005886">
    <property type="term" value="C:plasma membrane"/>
    <property type="evidence" value="ECO:0007669"/>
    <property type="project" value="TreeGrafter"/>
</dbReference>
<name>A0A0D2A551_EXOME</name>
<dbReference type="AlphaFoldDB" id="A0A0D2A551"/>
<accession>A0A0D2A551</accession>
<keyword evidence="2 5" id="KW-0812">Transmembrane</keyword>
<dbReference type="GeneID" id="27323121"/>
<dbReference type="PANTHER" id="PTHR12483">
    <property type="entry name" value="SOLUTE CARRIER FAMILY 31 COPPER TRANSPORTERS"/>
    <property type="match status" value="1"/>
</dbReference>
<keyword evidence="5" id="KW-0186">Copper</keyword>
<dbReference type="VEuPathDB" id="FungiDB:PV10_05276"/>
<keyword evidence="4 5" id="KW-0472">Membrane</keyword>
<evidence type="ECO:0000313" key="6">
    <source>
        <dbReference type="EMBL" id="KIV94128.1"/>
    </source>
</evidence>
<feature type="transmembrane region" description="Helical" evidence="5">
    <location>
        <begin position="73"/>
        <end position="93"/>
    </location>
</feature>
<keyword evidence="7" id="KW-1185">Reference proteome</keyword>
<keyword evidence="5" id="KW-0187">Copper transport</keyword>
<protein>
    <recommendedName>
        <fullName evidence="5">Copper transport protein</fullName>
    </recommendedName>
</protein>
<evidence type="ECO:0000313" key="7">
    <source>
        <dbReference type="Proteomes" id="UP000054302"/>
    </source>
</evidence>